<dbReference type="EMBL" id="BAGZ01000008">
    <property type="protein sequence ID" value="GAB78292.1"/>
    <property type="molecule type" value="Genomic_DNA"/>
</dbReference>
<accession>K6W8Y7</accession>
<sequence length="50" mass="5724">MKPNGALLTLDRLRLAVTRNEMTKKREGQEEDSVSYAYNTTILRDVVGLR</sequence>
<evidence type="ECO:0000313" key="1">
    <source>
        <dbReference type="EMBL" id="GAB78292.1"/>
    </source>
</evidence>
<protein>
    <submittedName>
        <fullName evidence="1">Uncharacterized protein</fullName>
    </submittedName>
</protein>
<comment type="caution">
    <text evidence="1">The sequence shown here is derived from an EMBL/GenBank/DDBJ whole genome shotgun (WGS) entry which is preliminary data.</text>
</comment>
<proteinExistence type="predicted"/>
<reference evidence="1 2" key="1">
    <citation type="submission" date="2012-08" db="EMBL/GenBank/DDBJ databases">
        <title>Whole genome shotgun sequence of Austwickia chelonae NBRC 105200.</title>
        <authorList>
            <person name="Yoshida I."/>
            <person name="Hosoyama A."/>
            <person name="Tsuchikane K."/>
            <person name="Katsumata H."/>
            <person name="Ando Y."/>
            <person name="Ohji S."/>
            <person name="Hamada M."/>
            <person name="Tamura T."/>
            <person name="Yamazoe A."/>
            <person name="Yamazaki S."/>
            <person name="Fujita N."/>
        </authorList>
    </citation>
    <scope>NUCLEOTIDE SEQUENCE [LARGE SCALE GENOMIC DNA]</scope>
    <source>
        <strain evidence="1 2">NBRC 105200</strain>
    </source>
</reference>
<evidence type="ECO:0000313" key="2">
    <source>
        <dbReference type="Proteomes" id="UP000008495"/>
    </source>
</evidence>
<dbReference type="AlphaFoldDB" id="K6W8Y7"/>
<dbReference type="RefSeq" id="WP_006503047.1">
    <property type="nucleotide sequence ID" value="NZ_BAGZ01000008.1"/>
</dbReference>
<keyword evidence="2" id="KW-1185">Reference proteome</keyword>
<gene>
    <name evidence="1" type="ORF">AUCHE_08_05380</name>
</gene>
<organism evidence="1 2">
    <name type="scientific">Austwickia chelonae NBRC 105200</name>
    <dbReference type="NCBI Taxonomy" id="1184607"/>
    <lineage>
        <taxon>Bacteria</taxon>
        <taxon>Bacillati</taxon>
        <taxon>Actinomycetota</taxon>
        <taxon>Actinomycetes</taxon>
        <taxon>Micrococcales</taxon>
        <taxon>Dermatophilaceae</taxon>
        <taxon>Austwickia</taxon>
    </lineage>
</organism>
<dbReference type="Proteomes" id="UP000008495">
    <property type="component" value="Unassembled WGS sequence"/>
</dbReference>
<name>K6W8Y7_9MICO</name>